<dbReference type="InterPro" id="IPR011032">
    <property type="entry name" value="GroES-like_sf"/>
</dbReference>
<dbReference type="GO" id="GO:0008270">
    <property type="term" value="F:zinc ion binding"/>
    <property type="evidence" value="ECO:0007669"/>
    <property type="project" value="InterPro"/>
</dbReference>
<proteinExistence type="inferred from homology"/>
<dbReference type="Gene3D" id="3.90.180.10">
    <property type="entry name" value="Medium-chain alcohol dehydrogenases, catalytic domain"/>
    <property type="match status" value="1"/>
</dbReference>
<keyword evidence="3 7" id="KW-0479">Metal-binding</keyword>
<dbReference type="InterPro" id="IPR013149">
    <property type="entry name" value="ADH-like_C"/>
</dbReference>
<comment type="caution">
    <text evidence="9">The sequence shown here is derived from an EMBL/GenBank/DDBJ whole genome shotgun (WGS) entry which is preliminary data.</text>
</comment>
<keyword evidence="10" id="KW-1185">Reference proteome</keyword>
<dbReference type="GO" id="GO:0044281">
    <property type="term" value="P:small molecule metabolic process"/>
    <property type="evidence" value="ECO:0007669"/>
    <property type="project" value="UniProtKB-ARBA"/>
</dbReference>
<evidence type="ECO:0000256" key="2">
    <source>
        <dbReference type="ARBA" id="ARBA00008072"/>
    </source>
</evidence>
<feature type="domain" description="Enoyl reductase (ER)" evidence="8">
    <location>
        <begin position="10"/>
        <end position="334"/>
    </location>
</feature>
<dbReference type="PROSITE" id="PS00059">
    <property type="entry name" value="ADH_ZINC"/>
    <property type="match status" value="1"/>
</dbReference>
<evidence type="ECO:0000256" key="7">
    <source>
        <dbReference type="RuleBase" id="RU361277"/>
    </source>
</evidence>
<dbReference type="GO" id="GO:0004022">
    <property type="term" value="F:alcohol dehydrogenase (NAD+) activity"/>
    <property type="evidence" value="ECO:0007669"/>
    <property type="project" value="TreeGrafter"/>
</dbReference>
<reference evidence="9" key="1">
    <citation type="submission" date="2021-06" db="EMBL/GenBank/DDBJ databases">
        <title>Halomicroarcula sp. F24A a new haloarchaeum isolated from saline soil.</title>
        <authorList>
            <person name="Duran-Viseras A."/>
            <person name="Sanchez-Porro C."/>
            <person name="Ventosa A."/>
        </authorList>
    </citation>
    <scope>NUCLEOTIDE SEQUENCE</scope>
    <source>
        <strain evidence="9">F24A</strain>
    </source>
</reference>
<dbReference type="SMART" id="SM00829">
    <property type="entry name" value="PKS_ER"/>
    <property type="match status" value="1"/>
</dbReference>
<dbReference type="FunFam" id="3.40.50.720:FF:000039">
    <property type="entry name" value="Alcohol dehydrogenase AdhP"/>
    <property type="match status" value="1"/>
</dbReference>
<evidence type="ECO:0000256" key="6">
    <source>
        <dbReference type="ARBA" id="ARBA00023027"/>
    </source>
</evidence>
<dbReference type="Pfam" id="PF08240">
    <property type="entry name" value="ADH_N"/>
    <property type="match status" value="1"/>
</dbReference>
<dbReference type="InterPro" id="IPR020843">
    <property type="entry name" value="ER"/>
</dbReference>
<keyword evidence="4 7" id="KW-0862">Zinc</keyword>
<dbReference type="PANTHER" id="PTHR42940:SF7">
    <property type="entry name" value="ALCOHOL DEHYDROGENASE-LIKE N-TERMINAL DOMAIN-CONTAINING PROTEIN"/>
    <property type="match status" value="1"/>
</dbReference>
<dbReference type="InterPro" id="IPR013154">
    <property type="entry name" value="ADH-like_N"/>
</dbReference>
<dbReference type="InterPro" id="IPR036291">
    <property type="entry name" value="NAD(P)-bd_dom_sf"/>
</dbReference>
<dbReference type="SUPFAM" id="SSF50129">
    <property type="entry name" value="GroES-like"/>
    <property type="match status" value="1"/>
</dbReference>
<name>A0A8J8CD71_9EURY</name>
<comment type="similarity">
    <text evidence="2 7">Belongs to the zinc-containing alcohol dehydrogenase family.</text>
</comment>
<dbReference type="AlphaFoldDB" id="A0A8J8CD71"/>
<evidence type="ECO:0000256" key="4">
    <source>
        <dbReference type="ARBA" id="ARBA00022833"/>
    </source>
</evidence>
<dbReference type="Proteomes" id="UP000783863">
    <property type="component" value="Unassembled WGS sequence"/>
</dbReference>
<dbReference type="SUPFAM" id="SSF51735">
    <property type="entry name" value="NAD(P)-binding Rossmann-fold domains"/>
    <property type="match status" value="1"/>
</dbReference>
<dbReference type="Pfam" id="PF00107">
    <property type="entry name" value="ADH_zinc_N"/>
    <property type="match status" value="1"/>
</dbReference>
<dbReference type="GO" id="GO:0043168">
    <property type="term" value="F:anion binding"/>
    <property type="evidence" value="ECO:0007669"/>
    <property type="project" value="UniProtKB-ARBA"/>
</dbReference>
<evidence type="ECO:0000256" key="5">
    <source>
        <dbReference type="ARBA" id="ARBA00023002"/>
    </source>
</evidence>
<accession>A0A8J8CD71</accession>
<organism evidence="9 10">
    <name type="scientific">Haloarcula salinisoli</name>
    <dbReference type="NCBI Taxonomy" id="2487746"/>
    <lineage>
        <taxon>Archaea</taxon>
        <taxon>Methanobacteriati</taxon>
        <taxon>Methanobacteriota</taxon>
        <taxon>Stenosarchaea group</taxon>
        <taxon>Halobacteria</taxon>
        <taxon>Halobacteriales</taxon>
        <taxon>Haloarculaceae</taxon>
        <taxon>Haloarcula</taxon>
    </lineage>
</organism>
<dbReference type="GO" id="GO:0005737">
    <property type="term" value="C:cytoplasm"/>
    <property type="evidence" value="ECO:0007669"/>
    <property type="project" value="TreeGrafter"/>
</dbReference>
<dbReference type="EMBL" id="RKLQ01000007">
    <property type="protein sequence ID" value="MBX0306013.1"/>
    <property type="molecule type" value="Genomic_DNA"/>
</dbReference>
<sequence length="336" mass="35153">MSAVQVTSPGESFEVVDRPVPETPSNGVRIEVEACGVCHSDSIVKEGTIPGLDINYPRIPGHEVIGRVDAVGSAVTAWEPGQRVGVGWHGGHCFSCEQCGRGDFTNCERKRMTGVTSDGGYAEFMVARPEAVISVPESLEARHAAGLVCAGMTAFNALRHSSATQGDVVAVLGIGGVGHLGVQFASVAGYETVALSRGSEKRSLAKELGADQYVDTDGSDPGETLQSLGGADVILATAPSSGAIESVVPGLAVNGELVVVGLPEEPVSLNLGPFVSNRQSLQGWDCGHAGDATETLAFSARNDIEPMVETYPLDRVEDAYSDMMRNETQFKPVLEP</sequence>
<dbReference type="GO" id="GO:0030554">
    <property type="term" value="F:adenyl nucleotide binding"/>
    <property type="evidence" value="ECO:0007669"/>
    <property type="project" value="UniProtKB-ARBA"/>
</dbReference>
<dbReference type="PANTHER" id="PTHR42940">
    <property type="entry name" value="ALCOHOL DEHYDROGENASE 1-RELATED"/>
    <property type="match status" value="1"/>
</dbReference>
<evidence type="ECO:0000259" key="8">
    <source>
        <dbReference type="SMART" id="SM00829"/>
    </source>
</evidence>
<evidence type="ECO:0000313" key="9">
    <source>
        <dbReference type="EMBL" id="MBX0306013.1"/>
    </source>
</evidence>
<evidence type="ECO:0000256" key="1">
    <source>
        <dbReference type="ARBA" id="ARBA00001947"/>
    </source>
</evidence>
<dbReference type="CDD" id="cd08296">
    <property type="entry name" value="CAD_like"/>
    <property type="match status" value="1"/>
</dbReference>
<evidence type="ECO:0000256" key="3">
    <source>
        <dbReference type="ARBA" id="ARBA00022723"/>
    </source>
</evidence>
<protein>
    <submittedName>
        <fullName evidence="9">Alcohol dehydrogenase</fullName>
    </submittedName>
</protein>
<evidence type="ECO:0000313" key="10">
    <source>
        <dbReference type="Proteomes" id="UP000783863"/>
    </source>
</evidence>
<keyword evidence="6" id="KW-0520">NAD</keyword>
<dbReference type="RefSeq" id="WP_220590208.1">
    <property type="nucleotide sequence ID" value="NZ_RKLQ01000007.1"/>
</dbReference>
<keyword evidence="5" id="KW-0560">Oxidoreductase</keyword>
<gene>
    <name evidence="9" type="ORF">EGD98_20410</name>
</gene>
<comment type="cofactor">
    <cofactor evidence="1 7">
        <name>Zn(2+)</name>
        <dbReference type="ChEBI" id="CHEBI:29105"/>
    </cofactor>
</comment>
<dbReference type="InterPro" id="IPR002328">
    <property type="entry name" value="ADH_Zn_CS"/>
</dbReference>
<dbReference type="Gene3D" id="3.40.50.720">
    <property type="entry name" value="NAD(P)-binding Rossmann-like Domain"/>
    <property type="match status" value="1"/>
</dbReference>